<dbReference type="Gene3D" id="1.10.3720.10">
    <property type="entry name" value="MetI-like"/>
    <property type="match status" value="1"/>
</dbReference>
<keyword evidence="3 8" id="KW-0813">Transport</keyword>
<evidence type="ECO:0000256" key="2">
    <source>
        <dbReference type="ARBA" id="ARBA00007069"/>
    </source>
</evidence>
<dbReference type="InterPro" id="IPR000515">
    <property type="entry name" value="MetI-like"/>
</dbReference>
<evidence type="ECO:0000313" key="10">
    <source>
        <dbReference type="EMBL" id="MBB5209031.1"/>
    </source>
</evidence>
<accession>A0A7W8G0C4</accession>
<dbReference type="AlphaFoldDB" id="A0A7W8G0C4"/>
<feature type="transmembrane region" description="Helical" evidence="8">
    <location>
        <begin position="107"/>
        <end position="128"/>
    </location>
</feature>
<dbReference type="RefSeq" id="WP_183961564.1">
    <property type="nucleotide sequence ID" value="NZ_JACHHP010000004.1"/>
</dbReference>
<proteinExistence type="inferred from homology"/>
<dbReference type="GO" id="GO:0005886">
    <property type="term" value="C:plasma membrane"/>
    <property type="evidence" value="ECO:0007669"/>
    <property type="project" value="UniProtKB-SubCell"/>
</dbReference>
<keyword evidence="4" id="KW-1003">Cell membrane</keyword>
<dbReference type="GO" id="GO:0055085">
    <property type="term" value="P:transmembrane transport"/>
    <property type="evidence" value="ECO:0007669"/>
    <property type="project" value="InterPro"/>
</dbReference>
<dbReference type="PANTHER" id="PTHR43848">
    <property type="entry name" value="PUTRESCINE TRANSPORT SYSTEM PERMEASE PROTEIN POTI"/>
    <property type="match status" value="1"/>
</dbReference>
<feature type="transmembrane region" description="Helical" evidence="8">
    <location>
        <begin position="179"/>
        <end position="199"/>
    </location>
</feature>
<feature type="transmembrane region" description="Helical" evidence="8">
    <location>
        <begin position="65"/>
        <end position="87"/>
    </location>
</feature>
<feature type="domain" description="ABC transmembrane type-1" evidence="9">
    <location>
        <begin position="61"/>
        <end position="255"/>
    </location>
</feature>
<evidence type="ECO:0000256" key="5">
    <source>
        <dbReference type="ARBA" id="ARBA00022692"/>
    </source>
</evidence>
<comment type="caution">
    <text evidence="10">The sequence shown here is derived from an EMBL/GenBank/DDBJ whole genome shotgun (WGS) entry which is preliminary data.</text>
</comment>
<keyword evidence="7 8" id="KW-0472">Membrane</keyword>
<evidence type="ECO:0000259" key="9">
    <source>
        <dbReference type="PROSITE" id="PS50928"/>
    </source>
</evidence>
<evidence type="ECO:0000256" key="1">
    <source>
        <dbReference type="ARBA" id="ARBA00004651"/>
    </source>
</evidence>
<dbReference type="Pfam" id="PF00528">
    <property type="entry name" value="BPD_transp_1"/>
    <property type="match status" value="1"/>
</dbReference>
<evidence type="ECO:0000256" key="7">
    <source>
        <dbReference type="ARBA" id="ARBA00023136"/>
    </source>
</evidence>
<protein>
    <submittedName>
        <fullName evidence="10">Putrescine transport system permease protein</fullName>
    </submittedName>
</protein>
<evidence type="ECO:0000256" key="3">
    <source>
        <dbReference type="ARBA" id="ARBA00022448"/>
    </source>
</evidence>
<name>A0A7W8G0C4_9GAMM</name>
<keyword evidence="6 8" id="KW-1133">Transmembrane helix</keyword>
<sequence length="268" mass="29073">MNRKPFLLYTAIAFGYAFLYIPIISVVVYSFNKSRLVTVWGGFSTQWYGKLFENQQILDAAQRSFAIAALSATFAVVIGTASGLALARFGRFPGRGLLSLMNSAPLVMPEVMLGLSGLLLFVSLQHLVGWPQRGMTTIMLAHITFTACYVTVVVRSRLTQMDQSLEDAAMDLGARPWKVFFLITLPLIAPALLAGWLLAFTLSLDDLVIASFTSGPGASTLPMVVYSKVKLGVTPEINALATLIVCIVTAAVTIAGVLLHRQNRRARA</sequence>
<evidence type="ECO:0000256" key="6">
    <source>
        <dbReference type="ARBA" id="ARBA00022989"/>
    </source>
</evidence>
<keyword evidence="5 8" id="KW-0812">Transmembrane</keyword>
<dbReference type="EMBL" id="JACHHP010000004">
    <property type="protein sequence ID" value="MBB5209031.1"/>
    <property type="molecule type" value="Genomic_DNA"/>
</dbReference>
<dbReference type="PANTHER" id="PTHR43848:SF2">
    <property type="entry name" value="PUTRESCINE TRANSPORT SYSTEM PERMEASE PROTEIN POTI"/>
    <property type="match status" value="1"/>
</dbReference>
<gene>
    <name evidence="10" type="ORF">HNQ52_002581</name>
</gene>
<comment type="subcellular location">
    <subcellularLocation>
        <location evidence="1 8">Cell membrane</location>
        <topology evidence="1 8">Multi-pass membrane protein</topology>
    </subcellularLocation>
</comment>
<keyword evidence="11" id="KW-1185">Reference proteome</keyword>
<dbReference type="SUPFAM" id="SSF161098">
    <property type="entry name" value="MetI-like"/>
    <property type="match status" value="1"/>
</dbReference>
<dbReference type="Proteomes" id="UP000521199">
    <property type="component" value="Unassembled WGS sequence"/>
</dbReference>
<dbReference type="InterPro" id="IPR051789">
    <property type="entry name" value="Bact_Polyamine_Transport"/>
</dbReference>
<evidence type="ECO:0000256" key="8">
    <source>
        <dbReference type="RuleBase" id="RU363032"/>
    </source>
</evidence>
<feature type="transmembrane region" description="Helical" evidence="8">
    <location>
        <begin position="237"/>
        <end position="259"/>
    </location>
</feature>
<dbReference type="PROSITE" id="PS50928">
    <property type="entry name" value="ABC_TM1"/>
    <property type="match status" value="1"/>
</dbReference>
<dbReference type="InterPro" id="IPR035906">
    <property type="entry name" value="MetI-like_sf"/>
</dbReference>
<evidence type="ECO:0000313" key="11">
    <source>
        <dbReference type="Proteomes" id="UP000521199"/>
    </source>
</evidence>
<comment type="similarity">
    <text evidence="2">Belongs to the binding-protein-dependent transport system permease family. CysTW subfamily.</text>
</comment>
<reference evidence="10 11" key="1">
    <citation type="submission" date="2020-08" db="EMBL/GenBank/DDBJ databases">
        <title>Genomic Encyclopedia of Type Strains, Phase IV (KMG-IV): sequencing the most valuable type-strain genomes for metagenomic binning, comparative biology and taxonomic classification.</title>
        <authorList>
            <person name="Goeker M."/>
        </authorList>
    </citation>
    <scope>NUCLEOTIDE SEQUENCE [LARGE SCALE GENOMIC DNA]</scope>
    <source>
        <strain evidence="10 11">DSM 24163</strain>
    </source>
</reference>
<dbReference type="CDD" id="cd06261">
    <property type="entry name" value="TM_PBP2"/>
    <property type="match status" value="1"/>
</dbReference>
<evidence type="ECO:0000256" key="4">
    <source>
        <dbReference type="ARBA" id="ARBA00022475"/>
    </source>
</evidence>
<organism evidence="10 11">
    <name type="scientific">Chiayiivirga flava</name>
    <dbReference type="NCBI Taxonomy" id="659595"/>
    <lineage>
        <taxon>Bacteria</taxon>
        <taxon>Pseudomonadati</taxon>
        <taxon>Pseudomonadota</taxon>
        <taxon>Gammaproteobacteria</taxon>
        <taxon>Lysobacterales</taxon>
        <taxon>Lysobacteraceae</taxon>
        <taxon>Chiayiivirga</taxon>
    </lineage>
</organism>
<feature type="transmembrane region" description="Helical" evidence="8">
    <location>
        <begin position="134"/>
        <end position="154"/>
    </location>
</feature>
<feature type="transmembrane region" description="Helical" evidence="8">
    <location>
        <begin position="7"/>
        <end position="31"/>
    </location>
</feature>